<dbReference type="EMBL" id="JAIFTH010000124">
    <property type="protein sequence ID" value="KAG9510546.1"/>
    <property type="molecule type" value="Genomic_DNA"/>
</dbReference>
<comment type="catalytic activity">
    <reaction evidence="10">
        <text>an alpha-D-Man-(1-&gt;2)-alpha-D-Man-(1-&gt;2)-alpha-D-Man-(1-&gt;3)-[alpha-D-Man-(1-&gt;6)]-beta-D-Man-(1-&gt;4)-beta-D-GlcNAc-(1-&gt;4)-alpha-D-GlcNAc-diphospho-di-trans,poly-cis-dolichol + a di-trans,poly-cis-dolichyl beta-D-mannosyl phosphate = an alpha-D-Man-(1-&gt;2)-alpha-D-Man-(1-&gt;2)-alpha-D-Man-(1-&gt;3)-[alpha-D-Man-(1-&gt;3)-alpha-D-Man-(1-&gt;6)]-beta-D-Man-(1-&gt;4)-beta-D-GlcNAc-(1-&gt;4)-alpha-D-GlcNAc-diphospho-di-trans,poly-cis-dolichol + a di-trans,poly-cis-dolichyl phosphate + H(+)</text>
        <dbReference type="Rhea" id="RHEA:29527"/>
        <dbReference type="Rhea" id="RHEA-COMP:19498"/>
        <dbReference type="Rhea" id="RHEA-COMP:19501"/>
        <dbReference type="Rhea" id="RHEA-COMP:19516"/>
        <dbReference type="Rhea" id="RHEA-COMP:19517"/>
        <dbReference type="ChEBI" id="CHEBI:15378"/>
        <dbReference type="ChEBI" id="CHEBI:57683"/>
        <dbReference type="ChEBI" id="CHEBI:58211"/>
        <dbReference type="ChEBI" id="CHEBI:132515"/>
        <dbReference type="ChEBI" id="CHEBI:132516"/>
        <dbReference type="EC" id="2.4.1.258"/>
    </reaction>
    <physiologicalReaction direction="left-to-right" evidence="10">
        <dbReference type="Rhea" id="RHEA:29528"/>
    </physiologicalReaction>
</comment>
<sequence>MANIHHKNKQSRNKQPRVRFSWKKILKFVIDFINSWDLVKLLILIDVAINVFIVAHVKYTEIDWSTYMVQVEHFFNGTLDYGQIEGPTGPLVYPAGHIWIFTILYGLTDRGKNILLAQITYACIYIINLIVIYKIYSHPKVTKVPPYVFIFMCLASYRIHSIYVLRLFNDPIAMLLAYTSFYLLLERQHTWSTVFLSLALSVKMNILLFTPGFALIMHEQIGLVNSIRNFLIFSAIQLTLALPFLLASPTNYLNRAFDFGRVFLHQWTVNWRFVPNQIFTSQPFAIALLVIHAALVIVYLWPRWRRFLWRLMLLKPQGSNIIDDPMTTLAVVNFFGIACSRSLHYQFYVWYYHMLPLLLWSTNLTGPQKLLVMGLIELSWNTYPSTMVSSLILQSCHLCILIGLFARQYKQQHLSSPGSSVTPQASPASMSPYFKNFNSTGKGTPFPPKLISNQPNMSSICSLDSERSSSCLDLEDCKLPSRPKRTRQRLDHLTPYEKLQRRKMKNRVAAQTARDKRRAIMDHLEEQNKALKKKNVELEIENTRLREQLDALQSSLMLDQPASIKPAELINDPQQKEQDVSNLAMSLSSKATPGWTKLISILYSTNQKALSCYPNVKTECYPHFSLREDTQLLDSTIDRHSGSSNEFTSVDSPCSEYGQNDMSTSFDYDSPNDSAIELDSDPLVIPYADGLSKHWRSNRTMRRHNNEYETDLSIFGPDRTIIKRALYLYIMVYSMTTTTKDNPISTIRTTSATPRPHLGSNELRSIMMDKQLKPIVVVAFAIVAILCGIQDWRPLGDSSTQRATQIFASANVLIKVCDSKELKTVISRACMLYKRTKNSDMKMMRSGDIRVTRSTNNDYMAASKLATECCSVGCSPQIFAYNC</sequence>
<evidence type="ECO:0000256" key="4">
    <source>
        <dbReference type="ARBA" id="ARBA00022676"/>
    </source>
</evidence>
<dbReference type="InterPro" id="IPR007873">
    <property type="entry name" value="Glycosyltransferase_ALG3"/>
</dbReference>
<dbReference type="Pfam" id="PF05208">
    <property type="entry name" value="ALG3"/>
    <property type="match status" value="1"/>
</dbReference>
<comment type="subcellular location">
    <subcellularLocation>
        <location evidence="1">Endoplasmic reticulum membrane</location>
        <topology evidence="1">Multi-pass membrane protein</topology>
    </subcellularLocation>
</comment>
<dbReference type="Pfam" id="PF00170">
    <property type="entry name" value="bZIP_1"/>
    <property type="match status" value="1"/>
</dbReference>
<dbReference type="InterPro" id="IPR004827">
    <property type="entry name" value="bZIP"/>
</dbReference>
<dbReference type="PROSITE" id="PS50217">
    <property type="entry name" value="BZIP"/>
    <property type="match status" value="1"/>
</dbReference>
<evidence type="ECO:0000256" key="12">
    <source>
        <dbReference type="SAM" id="Phobius"/>
    </source>
</evidence>
<keyword evidence="5" id="KW-0808">Transferase</keyword>
<dbReference type="SUPFAM" id="SSF57959">
    <property type="entry name" value="Leucine zipper domain"/>
    <property type="match status" value="1"/>
</dbReference>
<keyword evidence="4" id="KW-0328">Glycosyltransferase</keyword>
<comment type="pathway">
    <text evidence="2">Protein modification; protein glycosylation.</text>
</comment>
<feature type="transmembrane region" description="Helical" evidence="12">
    <location>
        <begin position="41"/>
        <end position="59"/>
    </location>
</feature>
<gene>
    <name evidence="14" type="primary">ALG3</name>
    <name evidence="14" type="ORF">GZH46_00906</name>
</gene>
<comment type="caution">
    <text evidence="14">The sequence shown here is derived from an EMBL/GenBank/DDBJ whole genome shotgun (WGS) entry which is preliminary data.</text>
</comment>
<dbReference type="PANTHER" id="PTHR12646:SF0">
    <property type="entry name" value="DOL-P-MAN:MAN(5)GLCNAC(2)-PP-DOL ALPHA-1,3-MANNOSYLTRANSFERASE"/>
    <property type="match status" value="1"/>
</dbReference>
<name>A0ABQ7SAX5_9ACAR</name>
<evidence type="ECO:0000256" key="6">
    <source>
        <dbReference type="ARBA" id="ARBA00022692"/>
    </source>
</evidence>
<dbReference type="SMART" id="SM00338">
    <property type="entry name" value="BRLZ"/>
    <property type="match status" value="1"/>
</dbReference>
<dbReference type="InterPro" id="IPR046347">
    <property type="entry name" value="bZIP_sf"/>
</dbReference>
<protein>
    <recommendedName>
        <fullName evidence="3">dolichyl-P-Man:Man5GlcNAc2-PP-dolichol alpha-1,3-mannosyltransferase</fullName>
        <ecNumber evidence="3">2.4.1.258</ecNumber>
    </recommendedName>
</protein>
<feature type="transmembrane region" description="Helical" evidence="12">
    <location>
        <begin position="167"/>
        <end position="185"/>
    </location>
</feature>
<dbReference type="PROSITE" id="PS00036">
    <property type="entry name" value="BZIP_BASIC"/>
    <property type="match status" value="1"/>
</dbReference>
<evidence type="ECO:0000259" key="13">
    <source>
        <dbReference type="PROSITE" id="PS50217"/>
    </source>
</evidence>
<keyword evidence="7" id="KW-0256">Endoplasmic reticulum</keyword>
<evidence type="ECO:0000256" key="11">
    <source>
        <dbReference type="SAM" id="Coils"/>
    </source>
</evidence>
<dbReference type="CDD" id="cd14691">
    <property type="entry name" value="bZIP_XBP1"/>
    <property type="match status" value="1"/>
</dbReference>
<feature type="transmembrane region" description="Helical" evidence="12">
    <location>
        <begin position="347"/>
        <end position="366"/>
    </location>
</feature>
<feature type="transmembrane region" description="Helical" evidence="12">
    <location>
        <begin position="191"/>
        <end position="217"/>
    </location>
</feature>
<evidence type="ECO:0000256" key="10">
    <source>
        <dbReference type="ARBA" id="ARBA00049506"/>
    </source>
</evidence>
<proteinExistence type="predicted"/>
<feature type="transmembrane region" description="Helical" evidence="12">
    <location>
        <begin position="229"/>
        <end position="247"/>
    </location>
</feature>
<keyword evidence="15" id="KW-1185">Reference proteome</keyword>
<evidence type="ECO:0000256" key="2">
    <source>
        <dbReference type="ARBA" id="ARBA00004922"/>
    </source>
</evidence>
<feature type="coiled-coil region" evidence="11">
    <location>
        <begin position="514"/>
        <end position="555"/>
    </location>
</feature>
<evidence type="ECO:0000256" key="9">
    <source>
        <dbReference type="ARBA" id="ARBA00023136"/>
    </source>
</evidence>
<dbReference type="PANTHER" id="PTHR12646">
    <property type="entry name" value="NOT56 - RELATED"/>
    <property type="match status" value="1"/>
</dbReference>
<feature type="transmembrane region" description="Helical" evidence="12">
    <location>
        <begin position="114"/>
        <end position="132"/>
    </location>
</feature>
<keyword evidence="11" id="KW-0175">Coiled coil</keyword>
<evidence type="ECO:0000256" key="7">
    <source>
        <dbReference type="ARBA" id="ARBA00022824"/>
    </source>
</evidence>
<dbReference type="Gene3D" id="1.20.5.170">
    <property type="match status" value="1"/>
</dbReference>
<evidence type="ECO:0000256" key="8">
    <source>
        <dbReference type="ARBA" id="ARBA00022989"/>
    </source>
</evidence>
<accession>A0ABQ7SAX5</accession>
<evidence type="ECO:0000256" key="5">
    <source>
        <dbReference type="ARBA" id="ARBA00022679"/>
    </source>
</evidence>
<evidence type="ECO:0000256" key="1">
    <source>
        <dbReference type="ARBA" id="ARBA00004477"/>
    </source>
</evidence>
<evidence type="ECO:0000256" key="3">
    <source>
        <dbReference type="ARBA" id="ARBA00011964"/>
    </source>
</evidence>
<keyword evidence="6 12" id="KW-0812">Transmembrane</keyword>
<reference evidence="14 15" key="1">
    <citation type="submission" date="2020-10" db="EMBL/GenBank/DDBJ databases">
        <authorList>
            <person name="Klimov P.B."/>
            <person name="Dyachkov S.M."/>
            <person name="Chetverikov P.E."/>
        </authorList>
    </citation>
    <scope>NUCLEOTIDE SEQUENCE [LARGE SCALE GENOMIC DNA]</scope>
    <source>
        <strain evidence="14">BMOC 18-1129-001#AD2665</strain>
        <tissue evidence="14">Entire mites</tissue>
    </source>
</reference>
<keyword evidence="9 12" id="KW-0472">Membrane</keyword>
<keyword evidence="8 12" id="KW-1133">Transmembrane helix</keyword>
<evidence type="ECO:0000313" key="14">
    <source>
        <dbReference type="EMBL" id="KAG9510546.1"/>
    </source>
</evidence>
<feature type="domain" description="BZIP" evidence="13">
    <location>
        <begin position="496"/>
        <end position="556"/>
    </location>
</feature>
<dbReference type="Proteomes" id="UP000825002">
    <property type="component" value="Unassembled WGS sequence"/>
</dbReference>
<dbReference type="EC" id="2.4.1.258" evidence="3"/>
<organism evidence="14 15">
    <name type="scientific">Fragariocoptes setiger</name>
    <dbReference type="NCBI Taxonomy" id="1670756"/>
    <lineage>
        <taxon>Eukaryota</taxon>
        <taxon>Metazoa</taxon>
        <taxon>Ecdysozoa</taxon>
        <taxon>Arthropoda</taxon>
        <taxon>Chelicerata</taxon>
        <taxon>Arachnida</taxon>
        <taxon>Acari</taxon>
        <taxon>Acariformes</taxon>
        <taxon>Trombidiformes</taxon>
        <taxon>Prostigmata</taxon>
        <taxon>Eupodina</taxon>
        <taxon>Eriophyoidea</taxon>
        <taxon>Phytoptidae</taxon>
        <taxon>Fragariocoptes</taxon>
    </lineage>
</organism>
<evidence type="ECO:0000313" key="15">
    <source>
        <dbReference type="Proteomes" id="UP000825002"/>
    </source>
</evidence>
<feature type="transmembrane region" description="Helical" evidence="12">
    <location>
        <begin position="284"/>
        <end position="302"/>
    </location>
</feature>